<proteinExistence type="predicted"/>
<evidence type="ECO:0000256" key="1">
    <source>
        <dbReference type="ARBA" id="ARBA00022723"/>
    </source>
</evidence>
<evidence type="ECO:0000313" key="4">
    <source>
        <dbReference type="EMBL" id="CAG2058160.1"/>
    </source>
</evidence>
<dbReference type="PANTHER" id="PTHR22573:SF2">
    <property type="entry name" value="PHOSPHOGLUCOMUTASE"/>
    <property type="match status" value="1"/>
</dbReference>
<keyword evidence="5" id="KW-1185">Reference proteome</keyword>
<keyword evidence="1" id="KW-0479">Metal-binding</keyword>
<comment type="caution">
    <text evidence="4">The sequence shown here is derived from an EMBL/GenBank/DDBJ whole genome shotgun (WGS) entry which is preliminary data.</text>
</comment>
<keyword evidence="2" id="KW-0460">Magnesium</keyword>
<keyword evidence="3" id="KW-0413">Isomerase</keyword>
<evidence type="ECO:0000313" key="5">
    <source>
        <dbReference type="Proteomes" id="UP001153148"/>
    </source>
</evidence>
<accession>A0ABN7NRT4</accession>
<dbReference type="PANTHER" id="PTHR22573">
    <property type="entry name" value="PHOSPHOHEXOMUTASE FAMILY MEMBER"/>
    <property type="match status" value="1"/>
</dbReference>
<dbReference type="SUPFAM" id="SSF55957">
    <property type="entry name" value="Phosphoglucomutase, C-terminal domain"/>
    <property type="match status" value="1"/>
</dbReference>
<reference evidence="4" key="1">
    <citation type="submission" date="2021-03" db="EMBL/GenBank/DDBJ databases">
        <authorList>
            <person name="Tran Van P."/>
        </authorList>
    </citation>
    <scope>NUCLEOTIDE SEQUENCE</scope>
</reference>
<protein>
    <recommendedName>
        <fullName evidence="6">Alpha-D-phosphohexomutase C-terminal domain-containing protein</fullName>
    </recommendedName>
</protein>
<dbReference type="Proteomes" id="UP001153148">
    <property type="component" value="Unassembled WGS sequence"/>
</dbReference>
<name>A0ABN7NRT4_TIMPD</name>
<feature type="non-terminal residue" evidence="4">
    <location>
        <position position="1"/>
    </location>
</feature>
<dbReference type="Pfam" id="PF24947">
    <property type="entry name" value="PGM1_C_vert_fung"/>
    <property type="match status" value="1"/>
</dbReference>
<sequence length="100" mass="11259">GIRVCFEDGSCIVFRLSGTGSSGATVRLYVDSYEADQSKHSADAQLMWNKKVSLKAKMSLHKLYLVPSLVYSLETCTLNKTELSKLQKTERVRNEDLEKI</sequence>
<dbReference type="Gene3D" id="3.30.310.50">
    <property type="entry name" value="Alpha-D-phosphohexomutase, C-terminal domain"/>
    <property type="match status" value="1"/>
</dbReference>
<evidence type="ECO:0008006" key="6">
    <source>
        <dbReference type="Google" id="ProtNLM"/>
    </source>
</evidence>
<dbReference type="InterPro" id="IPR045244">
    <property type="entry name" value="PGM"/>
</dbReference>
<evidence type="ECO:0000256" key="3">
    <source>
        <dbReference type="ARBA" id="ARBA00023235"/>
    </source>
</evidence>
<organism evidence="4 5">
    <name type="scientific">Timema podura</name>
    <name type="common">Walking stick</name>
    <dbReference type="NCBI Taxonomy" id="61482"/>
    <lineage>
        <taxon>Eukaryota</taxon>
        <taxon>Metazoa</taxon>
        <taxon>Ecdysozoa</taxon>
        <taxon>Arthropoda</taxon>
        <taxon>Hexapoda</taxon>
        <taxon>Insecta</taxon>
        <taxon>Pterygota</taxon>
        <taxon>Neoptera</taxon>
        <taxon>Polyneoptera</taxon>
        <taxon>Phasmatodea</taxon>
        <taxon>Timematodea</taxon>
        <taxon>Timematoidea</taxon>
        <taxon>Timematidae</taxon>
        <taxon>Timema</taxon>
    </lineage>
</organism>
<dbReference type="InterPro" id="IPR036900">
    <property type="entry name" value="A-D-PHexomutase_C_sf"/>
</dbReference>
<evidence type="ECO:0000256" key="2">
    <source>
        <dbReference type="ARBA" id="ARBA00022842"/>
    </source>
</evidence>
<gene>
    <name evidence="4" type="ORF">TPAB3V08_LOCUS5134</name>
</gene>
<dbReference type="EMBL" id="CAJPIN010006719">
    <property type="protein sequence ID" value="CAG2058160.1"/>
    <property type="molecule type" value="Genomic_DNA"/>
</dbReference>